<feature type="chain" id="PRO_5017287929" evidence="1">
    <location>
        <begin position="21"/>
        <end position="197"/>
    </location>
</feature>
<dbReference type="EMBL" id="PXOA01000096">
    <property type="protein sequence ID" value="RFU80713.1"/>
    <property type="molecule type" value="Genomic_DNA"/>
</dbReference>
<accession>A0A395NXJ0</accession>
<reference evidence="2 3" key="1">
    <citation type="journal article" date="2018" name="PLoS Pathog.">
        <title>Evolution of structural diversity of trichothecenes, a family of toxins produced by plant pathogenic and entomopathogenic fungi.</title>
        <authorList>
            <person name="Proctor R.H."/>
            <person name="McCormick S.P."/>
            <person name="Kim H.S."/>
            <person name="Cardoza R.E."/>
            <person name="Stanley A.M."/>
            <person name="Lindo L."/>
            <person name="Kelly A."/>
            <person name="Brown D.W."/>
            <person name="Lee T."/>
            <person name="Vaughan M.M."/>
            <person name="Alexander N.J."/>
            <person name="Busman M."/>
            <person name="Gutierrez S."/>
        </authorList>
    </citation>
    <scope>NUCLEOTIDE SEQUENCE [LARGE SCALE GENOMIC DNA]</scope>
    <source>
        <strain evidence="2 3">IBT 40837</strain>
    </source>
</reference>
<evidence type="ECO:0000313" key="2">
    <source>
        <dbReference type="EMBL" id="RFU80713.1"/>
    </source>
</evidence>
<dbReference type="OrthoDB" id="4892526at2759"/>
<sequence length="197" mass="21286">MAVLSRVLLAAAAAVIGVSAKTVTLNFDDISVSNDEECGLKSLNQKTPYNGFLITGSNVGVLNSTRTKECPQKEETRAYPNWSTSGSNVVYNSDGSLKFKVQGTQKITKSAFDISVIFYDDWLLLNSTIQIQTTLSTGDQEFYVFQTLEDGVGPFHIDVTGPPATWVQIESIAIMPIGEGPTINTDLIVDTAVIELA</sequence>
<keyword evidence="3" id="KW-1185">Reference proteome</keyword>
<dbReference type="AlphaFoldDB" id="A0A395NXJ0"/>
<dbReference type="Proteomes" id="UP000266272">
    <property type="component" value="Unassembled WGS sequence"/>
</dbReference>
<gene>
    <name evidence="2" type="ORF">TARUN_1482</name>
</gene>
<evidence type="ECO:0000313" key="3">
    <source>
        <dbReference type="Proteomes" id="UP000266272"/>
    </source>
</evidence>
<protein>
    <submittedName>
        <fullName evidence="2">Uncharacterized protein</fullName>
    </submittedName>
</protein>
<keyword evidence="1" id="KW-0732">Signal</keyword>
<organism evidence="2 3">
    <name type="scientific">Trichoderma arundinaceum</name>
    <dbReference type="NCBI Taxonomy" id="490622"/>
    <lineage>
        <taxon>Eukaryota</taxon>
        <taxon>Fungi</taxon>
        <taxon>Dikarya</taxon>
        <taxon>Ascomycota</taxon>
        <taxon>Pezizomycotina</taxon>
        <taxon>Sordariomycetes</taxon>
        <taxon>Hypocreomycetidae</taxon>
        <taxon>Hypocreales</taxon>
        <taxon>Hypocreaceae</taxon>
        <taxon>Trichoderma</taxon>
    </lineage>
</organism>
<feature type="signal peptide" evidence="1">
    <location>
        <begin position="1"/>
        <end position="20"/>
    </location>
</feature>
<proteinExistence type="predicted"/>
<name>A0A395NXJ0_TRIAR</name>
<evidence type="ECO:0000256" key="1">
    <source>
        <dbReference type="SAM" id="SignalP"/>
    </source>
</evidence>
<comment type="caution">
    <text evidence="2">The sequence shown here is derived from an EMBL/GenBank/DDBJ whole genome shotgun (WGS) entry which is preliminary data.</text>
</comment>